<dbReference type="GO" id="GO:0016740">
    <property type="term" value="F:transferase activity"/>
    <property type="evidence" value="ECO:0007669"/>
    <property type="project" value="UniProtKB-KW"/>
</dbReference>
<dbReference type="SUPFAM" id="SSF53448">
    <property type="entry name" value="Nucleotide-diphospho-sugar transferases"/>
    <property type="match status" value="1"/>
</dbReference>
<dbReference type="CDD" id="cd00761">
    <property type="entry name" value="Glyco_tranf_GTA_type"/>
    <property type="match status" value="1"/>
</dbReference>
<keyword evidence="3" id="KW-0808">Transferase</keyword>
<feature type="compositionally biased region" description="Basic and acidic residues" evidence="1">
    <location>
        <begin position="349"/>
        <end position="366"/>
    </location>
</feature>
<proteinExistence type="predicted"/>
<dbReference type="InterPro" id="IPR050834">
    <property type="entry name" value="Glycosyltransf_2"/>
</dbReference>
<dbReference type="PANTHER" id="PTHR43685">
    <property type="entry name" value="GLYCOSYLTRANSFERASE"/>
    <property type="match status" value="1"/>
</dbReference>
<feature type="domain" description="Glycosyltransferase 2-like" evidence="2">
    <location>
        <begin position="20"/>
        <end position="169"/>
    </location>
</feature>
<reference evidence="3 4" key="1">
    <citation type="submission" date="2015-01" db="EMBL/GenBank/DDBJ databases">
        <title>Enhanced salinomycin production by adjusting the supply of polyketide extender units in Streptomyce albus DSM 41398.</title>
        <authorList>
            <person name="Lu C."/>
        </authorList>
    </citation>
    <scope>NUCLEOTIDE SEQUENCE [LARGE SCALE GENOMIC DNA]</scope>
    <source>
        <strain evidence="4">ATCC 21838 / DSM 41398 / FERM P-419 / JCM 4703 / NBRC 107858</strain>
    </source>
</reference>
<organism evidence="3 4">
    <name type="scientific">Streptomyces albus (strain ATCC 21838 / DSM 41398 / FERM P-419 / JCM 4703 / NBRC 107858)</name>
    <dbReference type="NCBI Taxonomy" id="1081613"/>
    <lineage>
        <taxon>Bacteria</taxon>
        <taxon>Bacillati</taxon>
        <taxon>Actinomycetota</taxon>
        <taxon>Actinomycetes</taxon>
        <taxon>Kitasatosporales</taxon>
        <taxon>Streptomycetaceae</taxon>
        <taxon>Streptomyces</taxon>
    </lineage>
</organism>
<dbReference type="KEGG" id="sals:SLNWT_3965"/>
<dbReference type="EMBL" id="CP010519">
    <property type="protein sequence ID" value="AJE84341.1"/>
    <property type="molecule type" value="Genomic_DNA"/>
</dbReference>
<feature type="region of interest" description="Disordered" evidence="1">
    <location>
        <begin position="349"/>
        <end position="383"/>
    </location>
</feature>
<gene>
    <name evidence="3" type="ORF">SLNWT_3965</name>
</gene>
<dbReference type="Proteomes" id="UP000031523">
    <property type="component" value="Chromosome"/>
</dbReference>
<evidence type="ECO:0000313" key="3">
    <source>
        <dbReference type="EMBL" id="AJE84341.1"/>
    </source>
</evidence>
<dbReference type="Gene3D" id="3.90.550.10">
    <property type="entry name" value="Spore Coat Polysaccharide Biosynthesis Protein SpsA, Chain A"/>
    <property type="match status" value="1"/>
</dbReference>
<dbReference type="InterPro" id="IPR001173">
    <property type="entry name" value="Glyco_trans_2-like"/>
</dbReference>
<feature type="region of interest" description="Disordered" evidence="1">
    <location>
        <begin position="281"/>
        <end position="300"/>
    </location>
</feature>
<dbReference type="Pfam" id="PF00535">
    <property type="entry name" value="Glycos_transf_2"/>
    <property type="match status" value="1"/>
</dbReference>
<evidence type="ECO:0000259" key="2">
    <source>
        <dbReference type="Pfam" id="PF00535"/>
    </source>
</evidence>
<evidence type="ECO:0000313" key="4">
    <source>
        <dbReference type="Proteomes" id="UP000031523"/>
    </source>
</evidence>
<accession>A0A0B5F0H3</accession>
<dbReference type="PANTHER" id="PTHR43685:SF2">
    <property type="entry name" value="GLYCOSYLTRANSFERASE 2-LIKE DOMAIN-CONTAINING PROTEIN"/>
    <property type="match status" value="1"/>
</dbReference>
<keyword evidence="4" id="KW-1185">Reference proteome</keyword>
<sequence>MSRRPGAVEDRPDGDAPLFSVLCPTYNRSARLLPTLRSVLAQRLADFELLVLDDGSTDDTVRVAESTGDPRVRVVRARRTGHPSGPRQQGLALARGRWIAYLDHDDSWRPDHLDALHQLLDQGAPLAVTGYRAVDEEGRTTRESGWWDLCWHPELQYLDPLFEPSRFAHRRGLAESVGGWRVTPGLEDWDLLVRLTEAGHHPRTTTARTVCVFESTATRRHRLAPGHFAPLLHTTDARLARRIRDALDAPDTRRLLDAAARQDSRARIQRLGATPEFVRPLATPEVPEPGEIPPDSGRGPEPLIVPRGGGYLLAVPVFLSTPEHAARFDALLTEHAAAQLALLRRLESELAGEPRTRHREPEREAGEAAVRQEPMARRREPAP</sequence>
<evidence type="ECO:0000256" key="1">
    <source>
        <dbReference type="SAM" id="MobiDB-lite"/>
    </source>
</evidence>
<protein>
    <submittedName>
        <fullName evidence="3">Glycosyl transferase</fullName>
    </submittedName>
</protein>
<dbReference type="AlphaFoldDB" id="A0A0B5F0H3"/>
<feature type="compositionally biased region" description="Basic and acidic residues" evidence="1">
    <location>
        <begin position="374"/>
        <end position="383"/>
    </location>
</feature>
<name>A0A0B5F0H3_STRA4</name>
<dbReference type="InterPro" id="IPR029044">
    <property type="entry name" value="Nucleotide-diphossugar_trans"/>
</dbReference>